<dbReference type="Pfam" id="PF08021">
    <property type="entry name" value="FAD_binding_9"/>
    <property type="match status" value="1"/>
</dbReference>
<name>A0A2T7VWQ2_MICTE</name>
<proteinExistence type="predicted"/>
<dbReference type="Gene3D" id="3.40.50.80">
    <property type="entry name" value="Nucleotide-binding domain of ferredoxin-NADP reductase (FNR) module"/>
    <property type="match status" value="1"/>
</dbReference>
<dbReference type="Gene3D" id="2.40.30.10">
    <property type="entry name" value="Translation factors"/>
    <property type="match status" value="1"/>
</dbReference>
<organism evidence="2 3">
    <name type="scientific">Microbacterium testaceum</name>
    <name type="common">Aureobacterium testaceum</name>
    <name type="synonym">Brevibacterium testaceum</name>
    <dbReference type="NCBI Taxonomy" id="2033"/>
    <lineage>
        <taxon>Bacteria</taxon>
        <taxon>Bacillati</taxon>
        <taxon>Actinomycetota</taxon>
        <taxon>Actinomycetes</taxon>
        <taxon>Micrococcales</taxon>
        <taxon>Microbacteriaceae</taxon>
        <taxon>Microbacterium</taxon>
    </lineage>
</organism>
<sequence>MTDRPARPPRPQHILRVVATERLSPHLVRVRAVGERLEAFRDSPHTDAYVKITFAKPELGLEPPYDLAALRETLAPDDLPVTRTYTVRAVDGDEITIDFVVHGDEGLAGPWAARAQPGDRLVVSGPGGGYAPDPTADWHLFVGDESAIPAIAASLEALPRDAVGAAFIEVQGPGEHVELAAPAGVAVRWVHRGDAEAGATPVLVDAVAQWHPLDGRGQVFAHGEREAMKAMRDLVFTRWGLAREQVSLSGYWAYGRTEDRFQAEKREPIGKIL</sequence>
<gene>
    <name evidence="2" type="ORF">DC432_15245</name>
</gene>
<dbReference type="InterPro" id="IPR039374">
    <property type="entry name" value="SIP_fam"/>
</dbReference>
<evidence type="ECO:0000313" key="2">
    <source>
        <dbReference type="EMBL" id="PVE61895.1"/>
    </source>
</evidence>
<dbReference type="CDD" id="cd06193">
    <property type="entry name" value="siderophore_interacting"/>
    <property type="match status" value="1"/>
</dbReference>
<dbReference type="RefSeq" id="WP_116538572.1">
    <property type="nucleotide sequence ID" value="NZ_QDFT01000069.1"/>
</dbReference>
<dbReference type="InterPro" id="IPR017938">
    <property type="entry name" value="Riboflavin_synthase-like_b-brl"/>
</dbReference>
<accession>A0A2T7VWQ2</accession>
<dbReference type="InterPro" id="IPR007037">
    <property type="entry name" value="SIP_rossman_dom"/>
</dbReference>
<dbReference type="PANTHER" id="PTHR30157:SF0">
    <property type="entry name" value="NADPH-DEPENDENT FERRIC-CHELATE REDUCTASE"/>
    <property type="match status" value="1"/>
</dbReference>
<dbReference type="InterPro" id="IPR017927">
    <property type="entry name" value="FAD-bd_FR_type"/>
</dbReference>
<evidence type="ECO:0000259" key="1">
    <source>
        <dbReference type="PROSITE" id="PS51384"/>
    </source>
</evidence>
<feature type="domain" description="FAD-binding FR-type" evidence="1">
    <location>
        <begin position="10"/>
        <end position="133"/>
    </location>
</feature>
<dbReference type="GO" id="GO:0016491">
    <property type="term" value="F:oxidoreductase activity"/>
    <property type="evidence" value="ECO:0007669"/>
    <property type="project" value="InterPro"/>
</dbReference>
<evidence type="ECO:0000313" key="3">
    <source>
        <dbReference type="Proteomes" id="UP000244649"/>
    </source>
</evidence>
<dbReference type="PROSITE" id="PS51384">
    <property type="entry name" value="FAD_FR"/>
    <property type="match status" value="1"/>
</dbReference>
<dbReference type="InterPro" id="IPR013113">
    <property type="entry name" value="SIP_FAD-bd"/>
</dbReference>
<dbReference type="SUPFAM" id="SSF63380">
    <property type="entry name" value="Riboflavin synthase domain-like"/>
    <property type="match status" value="1"/>
</dbReference>
<dbReference type="PANTHER" id="PTHR30157">
    <property type="entry name" value="FERRIC REDUCTASE, NADPH-DEPENDENT"/>
    <property type="match status" value="1"/>
</dbReference>
<protein>
    <submittedName>
        <fullName evidence="2">NADPH-dependent ferric siderophore reductase</fullName>
    </submittedName>
</protein>
<reference evidence="2 3" key="1">
    <citation type="submission" date="2018-04" db="EMBL/GenBank/DDBJ databases">
        <authorList>
            <person name="Go L.Y."/>
            <person name="Mitchell J.A."/>
        </authorList>
    </citation>
    <scope>NUCLEOTIDE SEQUENCE [LARGE SCALE GENOMIC DNA]</scope>
    <source>
        <strain evidence="2 3">TPD7010</strain>
    </source>
</reference>
<comment type="caution">
    <text evidence="2">The sequence shown here is derived from an EMBL/GenBank/DDBJ whole genome shotgun (WGS) entry which is preliminary data.</text>
</comment>
<dbReference type="InterPro" id="IPR039261">
    <property type="entry name" value="FNR_nucleotide-bd"/>
</dbReference>
<dbReference type="Proteomes" id="UP000244649">
    <property type="component" value="Unassembled WGS sequence"/>
</dbReference>
<dbReference type="AlphaFoldDB" id="A0A2T7VWQ2"/>
<dbReference type="EMBL" id="QDFT01000069">
    <property type="protein sequence ID" value="PVE61895.1"/>
    <property type="molecule type" value="Genomic_DNA"/>
</dbReference>
<dbReference type="Pfam" id="PF04954">
    <property type="entry name" value="SIP"/>
    <property type="match status" value="1"/>
</dbReference>